<comment type="caution">
    <text evidence="3">The sequence shown here is derived from an EMBL/GenBank/DDBJ whole genome shotgun (WGS) entry which is preliminary data.</text>
</comment>
<feature type="region of interest" description="Disordered" evidence="2">
    <location>
        <begin position="1"/>
        <end position="39"/>
    </location>
</feature>
<keyword evidence="1" id="KW-0175">Coiled coil</keyword>
<dbReference type="GO" id="GO:0030992">
    <property type="term" value="C:intraciliary transport particle B"/>
    <property type="evidence" value="ECO:0007669"/>
    <property type="project" value="InterPro"/>
</dbReference>
<dbReference type="InterPro" id="IPR029602">
    <property type="entry name" value="IFT74"/>
</dbReference>
<dbReference type="GO" id="GO:0005929">
    <property type="term" value="C:cilium"/>
    <property type="evidence" value="ECO:0007669"/>
    <property type="project" value="TreeGrafter"/>
</dbReference>
<gene>
    <name evidence="3" type="ORF">GCK32_021254</name>
</gene>
<keyword evidence="4" id="KW-1185">Reference proteome</keyword>
<accession>A0AAN8FJN8</accession>
<evidence type="ECO:0000256" key="1">
    <source>
        <dbReference type="SAM" id="Coils"/>
    </source>
</evidence>
<dbReference type="PANTHER" id="PTHR31432:SF0">
    <property type="entry name" value="INTRAFLAGELLAR TRANSPORT PROTEIN 74 HOMOLOG"/>
    <property type="match status" value="1"/>
</dbReference>
<dbReference type="GO" id="GO:0048487">
    <property type="term" value="F:beta-tubulin binding"/>
    <property type="evidence" value="ECO:0007669"/>
    <property type="project" value="InterPro"/>
</dbReference>
<feature type="coiled-coil region" evidence="1">
    <location>
        <begin position="52"/>
        <end position="79"/>
    </location>
</feature>
<organism evidence="3 4">
    <name type="scientific">Trichostrongylus colubriformis</name>
    <name type="common">Black scour worm</name>
    <dbReference type="NCBI Taxonomy" id="6319"/>
    <lineage>
        <taxon>Eukaryota</taxon>
        <taxon>Metazoa</taxon>
        <taxon>Ecdysozoa</taxon>
        <taxon>Nematoda</taxon>
        <taxon>Chromadorea</taxon>
        <taxon>Rhabditida</taxon>
        <taxon>Rhabditina</taxon>
        <taxon>Rhabditomorpha</taxon>
        <taxon>Strongyloidea</taxon>
        <taxon>Trichostrongylidae</taxon>
        <taxon>Trichostrongylus</taxon>
    </lineage>
</organism>
<reference evidence="3 4" key="1">
    <citation type="submission" date="2019-10" db="EMBL/GenBank/DDBJ databases">
        <title>Assembly and Annotation for the nematode Trichostrongylus colubriformis.</title>
        <authorList>
            <person name="Martin J."/>
        </authorList>
    </citation>
    <scope>NUCLEOTIDE SEQUENCE [LARGE SCALE GENOMIC DNA]</scope>
    <source>
        <strain evidence="3">G859</strain>
        <tissue evidence="3">Whole worm</tissue>
    </source>
</reference>
<dbReference type="Proteomes" id="UP001331761">
    <property type="component" value="Unassembled WGS sequence"/>
</dbReference>
<evidence type="ECO:0000313" key="4">
    <source>
        <dbReference type="Proteomes" id="UP001331761"/>
    </source>
</evidence>
<dbReference type="EMBL" id="WIXE01018388">
    <property type="protein sequence ID" value="KAK5970960.1"/>
    <property type="molecule type" value="Genomic_DNA"/>
</dbReference>
<name>A0AAN8FJN8_TRICO</name>
<evidence type="ECO:0000256" key="2">
    <source>
        <dbReference type="SAM" id="MobiDB-lite"/>
    </source>
</evidence>
<dbReference type="AlphaFoldDB" id="A0AAN8FJN8"/>
<proteinExistence type="predicted"/>
<sequence length="125" mass="14244">MADRPLTGVARPPTALNPPNRPVTQQGLSGGRAVSRLGTGSMRQVHDKSYYMGLLRSKINQISTEIARLEEVYQKGQRDRVELDAYERRYFFNTRMLYATMHSHIDVQNAVTVRKFSIGDMQTDL</sequence>
<dbReference type="PANTHER" id="PTHR31432">
    <property type="entry name" value="INTRAFLAGELLAR TRANSPORT PROTEIN 74 HOMOLOG"/>
    <property type="match status" value="1"/>
</dbReference>
<dbReference type="GO" id="GO:0035735">
    <property type="term" value="P:intraciliary transport involved in cilium assembly"/>
    <property type="evidence" value="ECO:0007669"/>
    <property type="project" value="TreeGrafter"/>
</dbReference>
<evidence type="ECO:0000313" key="3">
    <source>
        <dbReference type="EMBL" id="KAK5970960.1"/>
    </source>
</evidence>
<protein>
    <submittedName>
        <fullName evidence="3">Uncharacterized protein</fullName>
    </submittedName>
</protein>